<comment type="caution">
    <text evidence="2">The sequence shown here is derived from an EMBL/GenBank/DDBJ whole genome shotgun (WGS) entry which is preliminary data.</text>
</comment>
<reference evidence="2 3" key="1">
    <citation type="submission" date="2022-12" db="EMBL/GenBank/DDBJ databases">
        <title>Chromosome-scale assembly of the Ensete ventricosum genome.</title>
        <authorList>
            <person name="Dussert Y."/>
            <person name="Stocks J."/>
            <person name="Wendawek A."/>
            <person name="Woldeyes F."/>
            <person name="Nichols R.A."/>
            <person name="Borrell J.S."/>
        </authorList>
    </citation>
    <scope>NUCLEOTIDE SEQUENCE [LARGE SCALE GENOMIC DNA]</scope>
    <source>
        <strain evidence="3">cv. Maze</strain>
        <tissue evidence="2">Seeds</tissue>
    </source>
</reference>
<name>A0AAV8P8H1_ENSVE</name>
<gene>
    <name evidence="2" type="ORF">OPV22_026409</name>
</gene>
<evidence type="ECO:0000256" key="1">
    <source>
        <dbReference type="SAM" id="MobiDB-lite"/>
    </source>
</evidence>
<organism evidence="2 3">
    <name type="scientific">Ensete ventricosum</name>
    <name type="common">Abyssinian banana</name>
    <name type="synonym">Musa ensete</name>
    <dbReference type="NCBI Taxonomy" id="4639"/>
    <lineage>
        <taxon>Eukaryota</taxon>
        <taxon>Viridiplantae</taxon>
        <taxon>Streptophyta</taxon>
        <taxon>Embryophyta</taxon>
        <taxon>Tracheophyta</taxon>
        <taxon>Spermatophyta</taxon>
        <taxon>Magnoliopsida</taxon>
        <taxon>Liliopsida</taxon>
        <taxon>Zingiberales</taxon>
        <taxon>Musaceae</taxon>
        <taxon>Ensete</taxon>
    </lineage>
</organism>
<protein>
    <submittedName>
        <fullName evidence="2">Uncharacterized protein</fullName>
    </submittedName>
</protein>
<proteinExistence type="predicted"/>
<dbReference type="Proteomes" id="UP001222027">
    <property type="component" value="Unassembled WGS sequence"/>
</dbReference>
<dbReference type="AlphaFoldDB" id="A0AAV8P8H1"/>
<accession>A0AAV8P8H1</accession>
<dbReference type="EMBL" id="JAQQAF010000007">
    <property type="protein sequence ID" value="KAJ8472066.1"/>
    <property type="molecule type" value="Genomic_DNA"/>
</dbReference>
<sequence length="176" mass="19480">MMPQPQQPVSVDGSSEADGADHGAAGPRRPYQWTDIPDQSKLLAHLQGFNTSRISGHSGGNHIDARGLSVHHTNKLFFKRLQCAIWLCLLLYVPNGKPLKPVLSRHEPTPSAKQNSERCSNLSIAGKKCMSLKQQNSGCLILLQESNTWLVRVLNSLIKGYDVYTFCMSATLELLR</sequence>
<keyword evidence="3" id="KW-1185">Reference proteome</keyword>
<evidence type="ECO:0000313" key="3">
    <source>
        <dbReference type="Proteomes" id="UP001222027"/>
    </source>
</evidence>
<evidence type="ECO:0000313" key="2">
    <source>
        <dbReference type="EMBL" id="KAJ8472066.1"/>
    </source>
</evidence>
<feature type="region of interest" description="Disordered" evidence="1">
    <location>
        <begin position="1"/>
        <end position="34"/>
    </location>
</feature>